<dbReference type="EMBL" id="FN655217">
    <property type="protein sequence ID" value="CBY38425.1"/>
    <property type="molecule type" value="Genomic_DNA"/>
</dbReference>
<evidence type="ECO:0000256" key="1">
    <source>
        <dbReference type="PROSITE-ProRule" id="PRU00266"/>
    </source>
</evidence>
<accession>E4YSI6</accession>
<dbReference type="SUPFAM" id="SSF54768">
    <property type="entry name" value="dsRNA-binding domain-like"/>
    <property type="match status" value="1"/>
</dbReference>
<proteinExistence type="predicted"/>
<evidence type="ECO:0000259" key="2">
    <source>
        <dbReference type="PROSITE" id="PS50137"/>
    </source>
</evidence>
<dbReference type="Proteomes" id="UP000011014">
    <property type="component" value="Unassembled WGS sequence"/>
</dbReference>
<dbReference type="GO" id="GO:0003723">
    <property type="term" value="F:RNA binding"/>
    <property type="evidence" value="ECO:0007669"/>
    <property type="project" value="UniProtKB-UniRule"/>
</dbReference>
<feature type="domain" description="DRBM" evidence="2">
    <location>
        <begin position="264"/>
        <end position="365"/>
    </location>
</feature>
<evidence type="ECO:0000313" key="3">
    <source>
        <dbReference type="EMBL" id="CBY38425.1"/>
    </source>
</evidence>
<protein>
    <recommendedName>
        <fullName evidence="2">DRBM domain-containing protein</fullName>
    </recommendedName>
</protein>
<reference evidence="3" key="1">
    <citation type="journal article" date="2010" name="Science">
        <title>Plasticity of animal genome architecture unmasked by rapid evolution of a pelagic tunicate.</title>
        <authorList>
            <person name="Denoeud F."/>
            <person name="Henriet S."/>
            <person name="Mungpakdee S."/>
            <person name="Aury J.M."/>
            <person name="Da Silva C."/>
            <person name="Brinkmann H."/>
            <person name="Mikhaleva J."/>
            <person name="Olsen L.C."/>
            <person name="Jubin C."/>
            <person name="Canestro C."/>
            <person name="Bouquet J.M."/>
            <person name="Danks G."/>
            <person name="Poulain J."/>
            <person name="Campsteijn C."/>
            <person name="Adamski M."/>
            <person name="Cross I."/>
            <person name="Yadetie F."/>
            <person name="Muffato M."/>
            <person name="Louis A."/>
            <person name="Butcher S."/>
            <person name="Tsagkogeorga G."/>
            <person name="Konrad A."/>
            <person name="Singh S."/>
            <person name="Jensen M.F."/>
            <person name="Cong E.H."/>
            <person name="Eikeseth-Otteraa H."/>
            <person name="Noel B."/>
            <person name="Anthouard V."/>
            <person name="Porcel B.M."/>
            <person name="Kachouri-Lafond R."/>
            <person name="Nishino A."/>
            <person name="Ugolini M."/>
            <person name="Chourrout P."/>
            <person name="Nishida H."/>
            <person name="Aasland R."/>
            <person name="Huzurbazar S."/>
            <person name="Westhof E."/>
            <person name="Delsuc F."/>
            <person name="Lehrach H."/>
            <person name="Reinhardt R."/>
            <person name="Weissenbach J."/>
            <person name="Roy S.W."/>
            <person name="Artiguenave F."/>
            <person name="Postlethwait J.H."/>
            <person name="Manak J.R."/>
            <person name="Thompson E.M."/>
            <person name="Jaillon O."/>
            <person name="Du Pasquier L."/>
            <person name="Boudinot P."/>
            <person name="Liberles D.A."/>
            <person name="Volff J.N."/>
            <person name="Philippe H."/>
            <person name="Lenhard B."/>
            <person name="Roest Crollius H."/>
            <person name="Wincker P."/>
            <person name="Chourrout D."/>
        </authorList>
    </citation>
    <scope>NUCLEOTIDE SEQUENCE [LARGE SCALE GENOMIC DNA]</scope>
</reference>
<sequence>MDEDYWKKEPYKLWEEWCNSHSPPLLRRKDKDDKHGWHYDLNISEEKDGIRQLKFKLHKNCKGEYEELAEYEKRKKDFRDFKEKDEKKLLTIFGEHILKFLEEHDALESIVLPRDPYNLDRGNAKVELKKFFQSRRMIEGEHFKTGFDQTRGVYRFHYKFKDVSTNSFNCLRGKVHVAWSPSKSQAERNCAQIILDAIDEERKNRDSKNKQAVAVDDGNLKPEFDEILFCHGVRNSCDRFIEIRDGEFEDLKTDDNDTRNYVPTPMTKLKEIQNRKDVEFNFVLLWPKLKLKTKIDLPESADEDEQKSYQIADQQPNLNRPYSRNVYQCILKTFTRPVITVIGRGRSKEDAENDAAKKCLYHLHIQTRPELNWAGIPLSKQNEKQEQRKRDTC</sequence>
<dbReference type="PROSITE" id="PS50137">
    <property type="entry name" value="DS_RBD"/>
    <property type="match status" value="1"/>
</dbReference>
<organism evidence="3">
    <name type="scientific">Oikopleura dioica</name>
    <name type="common">Tunicate</name>
    <dbReference type="NCBI Taxonomy" id="34765"/>
    <lineage>
        <taxon>Eukaryota</taxon>
        <taxon>Metazoa</taxon>
        <taxon>Chordata</taxon>
        <taxon>Tunicata</taxon>
        <taxon>Appendicularia</taxon>
        <taxon>Copelata</taxon>
        <taxon>Oikopleuridae</taxon>
        <taxon>Oikopleura</taxon>
    </lineage>
</organism>
<dbReference type="InterPro" id="IPR014720">
    <property type="entry name" value="dsRBD_dom"/>
</dbReference>
<name>E4YSI6_OIKDI</name>
<dbReference type="Gene3D" id="3.30.160.20">
    <property type="match status" value="1"/>
</dbReference>
<gene>
    <name evidence="3" type="ORF">GSOID_T00032368001</name>
</gene>
<keyword evidence="1" id="KW-0694">RNA-binding</keyword>
<dbReference type="AlphaFoldDB" id="E4YSI6"/>